<dbReference type="AlphaFoldDB" id="A0A2P2MD78"/>
<evidence type="ECO:0000313" key="1">
    <source>
        <dbReference type="EMBL" id="MBX28173.1"/>
    </source>
</evidence>
<sequence length="35" mass="3949">MVTIFHSLQKRGHDHKVNSVLFTLWSSHKGQGGKS</sequence>
<organism evidence="1">
    <name type="scientific">Rhizophora mucronata</name>
    <name type="common">Asiatic mangrove</name>
    <dbReference type="NCBI Taxonomy" id="61149"/>
    <lineage>
        <taxon>Eukaryota</taxon>
        <taxon>Viridiplantae</taxon>
        <taxon>Streptophyta</taxon>
        <taxon>Embryophyta</taxon>
        <taxon>Tracheophyta</taxon>
        <taxon>Spermatophyta</taxon>
        <taxon>Magnoliopsida</taxon>
        <taxon>eudicotyledons</taxon>
        <taxon>Gunneridae</taxon>
        <taxon>Pentapetalae</taxon>
        <taxon>rosids</taxon>
        <taxon>fabids</taxon>
        <taxon>Malpighiales</taxon>
        <taxon>Rhizophoraceae</taxon>
        <taxon>Rhizophora</taxon>
    </lineage>
</organism>
<protein>
    <submittedName>
        <fullName evidence="1">Uncharacterized protein</fullName>
    </submittedName>
</protein>
<proteinExistence type="predicted"/>
<dbReference type="EMBL" id="GGEC01047689">
    <property type="protein sequence ID" value="MBX28173.1"/>
    <property type="molecule type" value="Transcribed_RNA"/>
</dbReference>
<name>A0A2P2MD78_RHIMU</name>
<reference evidence="1" key="1">
    <citation type="submission" date="2018-02" db="EMBL/GenBank/DDBJ databases">
        <title>Rhizophora mucronata_Transcriptome.</title>
        <authorList>
            <person name="Meera S.P."/>
            <person name="Sreeshan A."/>
            <person name="Augustine A."/>
        </authorList>
    </citation>
    <scope>NUCLEOTIDE SEQUENCE</scope>
    <source>
        <tissue evidence="1">Leaf</tissue>
    </source>
</reference>
<accession>A0A2P2MD78</accession>